<evidence type="ECO:0000313" key="2">
    <source>
        <dbReference type="Proteomes" id="UP000005615"/>
    </source>
</evidence>
<dbReference type="Proteomes" id="UP000005615">
    <property type="component" value="Unassembled WGS sequence"/>
</dbReference>
<dbReference type="eggNOG" id="COG1574">
    <property type="taxonomic scope" value="Bacteria"/>
</dbReference>
<dbReference type="Gene3D" id="2.30.40.10">
    <property type="entry name" value="Urease, subunit C, domain 1"/>
    <property type="match status" value="1"/>
</dbReference>
<proteinExistence type="predicted"/>
<dbReference type="InterPro" id="IPR013108">
    <property type="entry name" value="Amidohydro_3"/>
</dbReference>
<organism evidence="1 2">
    <name type="scientific">Aequoribacter fuscus</name>
    <dbReference type="NCBI Taxonomy" id="2518989"/>
    <lineage>
        <taxon>Bacteria</taxon>
        <taxon>Pseudomonadati</taxon>
        <taxon>Pseudomonadota</taxon>
        <taxon>Gammaproteobacteria</taxon>
        <taxon>Cellvibrionales</taxon>
        <taxon>Halieaceae</taxon>
        <taxon>Aequoribacter</taxon>
    </lineage>
</organism>
<dbReference type="InterPro" id="IPR033932">
    <property type="entry name" value="YtcJ-like"/>
</dbReference>
<dbReference type="CDD" id="cd01300">
    <property type="entry name" value="YtcJ_like"/>
    <property type="match status" value="1"/>
</dbReference>
<dbReference type="AlphaFoldDB" id="F3L0D6"/>
<dbReference type="OrthoDB" id="5734927at2"/>
<dbReference type="Gene3D" id="3.20.20.140">
    <property type="entry name" value="Metal-dependent hydrolases"/>
    <property type="match status" value="1"/>
</dbReference>
<dbReference type="Gene3D" id="3.10.310.70">
    <property type="match status" value="1"/>
</dbReference>
<keyword evidence="2" id="KW-1185">Reference proteome</keyword>
<comment type="caution">
    <text evidence="1">The sequence shown here is derived from an EMBL/GenBank/DDBJ whole genome shotgun (WGS) entry which is preliminary data.</text>
</comment>
<gene>
    <name evidence="1" type="ORF">IMCC3088_852</name>
</gene>
<reference evidence="1 2" key="1">
    <citation type="journal article" date="2011" name="J. Bacteriol.">
        <title>Genome sequence of strain IMCC3088, a proteorhodopsin-containing marine bacterium belonging to the OM60/NOR5 clade.</title>
        <authorList>
            <person name="Jang Y."/>
            <person name="Oh H.M."/>
            <person name="Kang I."/>
            <person name="Lee K."/>
            <person name="Yang S.J."/>
            <person name="Cho J.C."/>
        </authorList>
    </citation>
    <scope>NUCLEOTIDE SEQUENCE [LARGE SCALE GENOMIC DNA]</scope>
    <source>
        <strain evidence="1 2">IMCC3088</strain>
    </source>
</reference>
<evidence type="ECO:0000313" key="1">
    <source>
        <dbReference type="EMBL" id="EGG30246.1"/>
    </source>
</evidence>
<dbReference type="SUPFAM" id="SSF51556">
    <property type="entry name" value="Metallo-dependent hydrolases"/>
    <property type="match status" value="1"/>
</dbReference>
<dbReference type="SUPFAM" id="SSF51338">
    <property type="entry name" value="Composite domain of metallo-dependent hydrolases"/>
    <property type="match status" value="1"/>
</dbReference>
<dbReference type="STRING" id="2518989.IMCC3088_852"/>
<dbReference type="GO" id="GO:0016810">
    <property type="term" value="F:hydrolase activity, acting on carbon-nitrogen (but not peptide) bonds"/>
    <property type="evidence" value="ECO:0007669"/>
    <property type="project" value="InterPro"/>
</dbReference>
<accession>F3L0D6</accession>
<dbReference type="RefSeq" id="WP_009575149.1">
    <property type="nucleotide sequence ID" value="NZ_AEIG01000020.1"/>
</dbReference>
<dbReference type="EMBL" id="AEIG01000020">
    <property type="protein sequence ID" value="EGG30246.1"/>
    <property type="molecule type" value="Genomic_DNA"/>
</dbReference>
<sequence>MRTLLTATFALLVSLASYASEVTIYTAKSIITMEPSQPRATAVAVQNGLIVGVGTEASLTPWVDRFGGKIDRQLDDMTVMPGFIDPHVHPSLPAILTQLPFLAPDDWSLPTGEFPGALTPEDYKSKLIALEANDADKSKPFGSWGYHELWHGHVRRAELDAWFGDRPVFIWQRSFHEVIFNTAALKHFGITQADAEAAHGEANWDEGHFWENGLFAVFRNLGYLIEPQNYMRGTQNFLEMAHQGGVTTAVDMGLGISSDPDVELRLLSGMMQQSNAPLRLIMTPIISKFMQAGKTPAQALEQVKRWQQTHTGQVSVRDHFKLMVDGAIFSALAQFKAPGYLDGHEGVWLTPEDALKEYAEVFWRAGFQLHAHSNGDAATERTLDLVESLLTDFPRQDHRFAIEHFAYATSDQAKRIKALGVIVSANPYYHYILSDSYGEHEIGPSRAEQMVRLGTLERLGVPFTLHSDTPMAPLRPLTLAWNASNRQTINGHLTGQNERVSLDAALRAITIDAAWAVGMETEIGSIAVGKKADFTVLAQDPYEVGASGLKEIEIRGTVFEGRFAPVN</sequence>
<protein>
    <submittedName>
        <fullName evidence="1">Uncharacterized protein</fullName>
    </submittedName>
</protein>
<dbReference type="PANTHER" id="PTHR22642:SF2">
    <property type="entry name" value="PROTEIN LONG AFTER FAR-RED 3"/>
    <property type="match status" value="1"/>
</dbReference>
<dbReference type="Pfam" id="PF07969">
    <property type="entry name" value="Amidohydro_3"/>
    <property type="match status" value="1"/>
</dbReference>
<name>F3L0D6_9GAMM</name>
<dbReference type="InterPro" id="IPR011059">
    <property type="entry name" value="Metal-dep_hydrolase_composite"/>
</dbReference>
<dbReference type="InterPro" id="IPR032466">
    <property type="entry name" value="Metal_Hydrolase"/>
</dbReference>
<dbReference type="PANTHER" id="PTHR22642">
    <property type="entry name" value="IMIDAZOLONEPROPIONASE"/>
    <property type="match status" value="1"/>
</dbReference>